<accession>A0A6A3A3R8</accession>
<proteinExistence type="inferred from homology"/>
<evidence type="ECO:0000313" key="7">
    <source>
        <dbReference type="EMBL" id="KAE8697875.1"/>
    </source>
</evidence>
<sequence length="400" mass="45429">MFFEEQRSGVLPRDQRMKWRPGLEPNRGLTWQMTKRRDDSEVHEETEEKPEWCSDLHVPPYAAFVESRNPTCPFPGMETAEAAPARDQAQLEVNLFNHWSFEGVQVADISLSDYIGVQASRHATYVPHTAGRYSVKRFRKAQCPIVERLTNSLMMHGRNNGKKLMATRIVKHAMEIIYILTDQNPIQVIVDAVINSGPHYLSPDQGCSGRLIAMPSRRRTKLKELPRPIVEMMYAKKEKGQRLGFEKMVGTANNGRSQKALELLIELAETEPQFLRRQLVNVVGSMLQIAESKSLEEGTRHLAIKFVITLTEARERAPEWQKHHAALIAFAQIAEGYSKVMVKNLEQVVSMALNSFNDSHPRVRWAVINAIGQLVIYGLGSRLAEPISPESVACLRCCYR</sequence>
<evidence type="ECO:0000256" key="1">
    <source>
        <dbReference type="ARBA" id="ARBA00007151"/>
    </source>
</evidence>
<evidence type="ECO:0000259" key="6">
    <source>
        <dbReference type="Pfam" id="PF00177"/>
    </source>
</evidence>
<reference evidence="7" key="1">
    <citation type="submission" date="2019-09" db="EMBL/GenBank/DDBJ databases">
        <title>Draft genome information of white flower Hibiscus syriacus.</title>
        <authorList>
            <person name="Kim Y.-M."/>
        </authorList>
    </citation>
    <scope>NUCLEOTIDE SEQUENCE [LARGE SCALE GENOMIC DNA]</scope>
    <source>
        <strain evidence="7">YM2019G1</strain>
    </source>
</reference>
<dbReference type="SUPFAM" id="SSF47973">
    <property type="entry name" value="Ribosomal protein S7"/>
    <property type="match status" value="1"/>
</dbReference>
<dbReference type="InterPro" id="IPR023798">
    <property type="entry name" value="Ribosomal_uS7_dom"/>
</dbReference>
<name>A0A6A3A3R8_HIBSY</name>
<dbReference type="GO" id="GO:0005840">
    <property type="term" value="C:ribosome"/>
    <property type="evidence" value="ECO:0007669"/>
    <property type="project" value="UniProtKB-KW"/>
</dbReference>
<comment type="caution">
    <text evidence="7">The sequence shown here is derived from an EMBL/GenBank/DDBJ whole genome shotgun (WGS) entry which is preliminary data.</text>
</comment>
<evidence type="ECO:0000256" key="5">
    <source>
        <dbReference type="SAM" id="MobiDB-lite"/>
    </source>
</evidence>
<dbReference type="GO" id="GO:0006412">
    <property type="term" value="P:translation"/>
    <property type="evidence" value="ECO:0007669"/>
    <property type="project" value="InterPro"/>
</dbReference>
<dbReference type="GO" id="GO:0003723">
    <property type="term" value="F:RNA binding"/>
    <property type="evidence" value="ECO:0007669"/>
    <property type="project" value="InterPro"/>
</dbReference>
<dbReference type="SUPFAM" id="SSF48371">
    <property type="entry name" value="ARM repeat"/>
    <property type="match status" value="1"/>
</dbReference>
<dbReference type="Gene3D" id="1.10.455.10">
    <property type="entry name" value="Ribosomal protein S7 domain"/>
    <property type="match status" value="1"/>
</dbReference>
<dbReference type="EMBL" id="VEPZ02001049">
    <property type="protein sequence ID" value="KAE8697875.1"/>
    <property type="molecule type" value="Genomic_DNA"/>
</dbReference>
<dbReference type="InterPro" id="IPR000235">
    <property type="entry name" value="Ribosomal_uS7"/>
</dbReference>
<gene>
    <name evidence="7" type="ORF">F3Y22_tig00110610pilonHSYRG00892</name>
</gene>
<evidence type="ECO:0000256" key="3">
    <source>
        <dbReference type="ARBA" id="ARBA00023274"/>
    </source>
</evidence>
<dbReference type="InterPro" id="IPR036823">
    <property type="entry name" value="Ribosomal_uS7_dom_sf"/>
</dbReference>
<protein>
    <submittedName>
        <fullName evidence="7">40S ribosomal protein S5</fullName>
    </submittedName>
</protein>
<dbReference type="Gene3D" id="1.25.10.10">
    <property type="entry name" value="Leucine-rich Repeat Variant"/>
    <property type="match status" value="2"/>
</dbReference>
<keyword evidence="2 4" id="KW-0689">Ribosomal protein</keyword>
<dbReference type="InterPro" id="IPR020606">
    <property type="entry name" value="Ribosomal_uS7_CS"/>
</dbReference>
<evidence type="ECO:0000256" key="2">
    <source>
        <dbReference type="ARBA" id="ARBA00022980"/>
    </source>
</evidence>
<dbReference type="Proteomes" id="UP000436088">
    <property type="component" value="Unassembled WGS sequence"/>
</dbReference>
<dbReference type="GO" id="GO:0003735">
    <property type="term" value="F:structural constituent of ribosome"/>
    <property type="evidence" value="ECO:0007669"/>
    <property type="project" value="InterPro"/>
</dbReference>
<dbReference type="InterPro" id="IPR016024">
    <property type="entry name" value="ARM-type_fold"/>
</dbReference>
<dbReference type="AlphaFoldDB" id="A0A6A3A3R8"/>
<dbReference type="Pfam" id="PF13513">
    <property type="entry name" value="HEAT_EZ"/>
    <property type="match status" value="1"/>
</dbReference>
<comment type="similarity">
    <text evidence="1 4">Belongs to the universal ribosomal protein uS7 family.</text>
</comment>
<keyword evidence="3 4" id="KW-0687">Ribonucleoprotein</keyword>
<feature type="domain" description="Small ribosomal subunit protein uS7" evidence="6">
    <location>
        <begin position="122"/>
        <end position="214"/>
    </location>
</feature>
<evidence type="ECO:0000313" key="8">
    <source>
        <dbReference type="Proteomes" id="UP000436088"/>
    </source>
</evidence>
<evidence type="ECO:0000256" key="4">
    <source>
        <dbReference type="RuleBase" id="RU003619"/>
    </source>
</evidence>
<feature type="region of interest" description="Disordered" evidence="5">
    <location>
        <begin position="1"/>
        <end position="48"/>
    </location>
</feature>
<dbReference type="PROSITE" id="PS00052">
    <property type="entry name" value="RIBOSOMAL_S7"/>
    <property type="match status" value="1"/>
</dbReference>
<dbReference type="Pfam" id="PF00177">
    <property type="entry name" value="Ribosomal_S7"/>
    <property type="match status" value="1"/>
</dbReference>
<dbReference type="Pfam" id="PF05212">
    <property type="entry name" value="DUF707"/>
    <property type="match status" value="1"/>
</dbReference>
<dbReference type="PANTHER" id="PTHR11205">
    <property type="entry name" value="RIBOSOMAL PROTEIN S7"/>
    <property type="match status" value="1"/>
</dbReference>
<keyword evidence="8" id="KW-1185">Reference proteome</keyword>
<dbReference type="GO" id="GO:1990904">
    <property type="term" value="C:ribonucleoprotein complex"/>
    <property type="evidence" value="ECO:0007669"/>
    <property type="project" value="UniProtKB-KW"/>
</dbReference>
<organism evidence="7 8">
    <name type="scientific">Hibiscus syriacus</name>
    <name type="common">Rose of Sharon</name>
    <dbReference type="NCBI Taxonomy" id="106335"/>
    <lineage>
        <taxon>Eukaryota</taxon>
        <taxon>Viridiplantae</taxon>
        <taxon>Streptophyta</taxon>
        <taxon>Embryophyta</taxon>
        <taxon>Tracheophyta</taxon>
        <taxon>Spermatophyta</taxon>
        <taxon>Magnoliopsida</taxon>
        <taxon>eudicotyledons</taxon>
        <taxon>Gunneridae</taxon>
        <taxon>Pentapetalae</taxon>
        <taxon>rosids</taxon>
        <taxon>malvids</taxon>
        <taxon>Malvales</taxon>
        <taxon>Malvaceae</taxon>
        <taxon>Malvoideae</taxon>
        <taxon>Hibiscus</taxon>
    </lineage>
</organism>
<dbReference type="InterPro" id="IPR007877">
    <property type="entry name" value="DUF707"/>
</dbReference>
<dbReference type="InterPro" id="IPR011989">
    <property type="entry name" value="ARM-like"/>
</dbReference>
<feature type="compositionally biased region" description="Basic and acidic residues" evidence="5">
    <location>
        <begin position="1"/>
        <end position="17"/>
    </location>
</feature>